<feature type="compositionally biased region" description="Low complexity" evidence="1">
    <location>
        <begin position="1611"/>
        <end position="1624"/>
    </location>
</feature>
<feature type="compositionally biased region" description="Polar residues" evidence="1">
    <location>
        <begin position="845"/>
        <end position="864"/>
    </location>
</feature>
<dbReference type="Pfam" id="PF26017">
    <property type="entry name" value="BACK_BTBD8"/>
    <property type="match status" value="1"/>
</dbReference>
<feature type="region of interest" description="Disordered" evidence="1">
    <location>
        <begin position="1680"/>
        <end position="1699"/>
    </location>
</feature>
<dbReference type="GeneID" id="113404045"/>
<organism evidence="3 4">
    <name type="scientific">Vanessa tameamea</name>
    <name type="common">Kamehameha butterfly</name>
    <dbReference type="NCBI Taxonomy" id="334116"/>
    <lineage>
        <taxon>Eukaryota</taxon>
        <taxon>Metazoa</taxon>
        <taxon>Ecdysozoa</taxon>
        <taxon>Arthropoda</taxon>
        <taxon>Hexapoda</taxon>
        <taxon>Insecta</taxon>
        <taxon>Pterygota</taxon>
        <taxon>Neoptera</taxon>
        <taxon>Endopterygota</taxon>
        <taxon>Lepidoptera</taxon>
        <taxon>Glossata</taxon>
        <taxon>Ditrysia</taxon>
        <taxon>Papilionoidea</taxon>
        <taxon>Nymphalidae</taxon>
        <taxon>Nymphalinae</taxon>
        <taxon>Vanessa</taxon>
    </lineage>
</organism>
<dbReference type="Pfam" id="PF00651">
    <property type="entry name" value="BTB"/>
    <property type="match status" value="1"/>
</dbReference>
<feature type="region of interest" description="Disordered" evidence="1">
    <location>
        <begin position="1754"/>
        <end position="1841"/>
    </location>
</feature>
<feature type="region of interest" description="Disordered" evidence="1">
    <location>
        <begin position="1470"/>
        <end position="1493"/>
    </location>
</feature>
<dbReference type="CDD" id="cd18286">
    <property type="entry name" value="BTB2_POZ_BTBD8"/>
    <property type="match status" value="1"/>
</dbReference>
<feature type="compositionally biased region" description="Basic and acidic residues" evidence="1">
    <location>
        <begin position="1824"/>
        <end position="1841"/>
    </location>
</feature>
<dbReference type="RefSeq" id="XP_026500571.2">
    <property type="nucleotide sequence ID" value="XM_026644786.2"/>
</dbReference>
<dbReference type="InterPro" id="IPR043225">
    <property type="entry name" value="BACK_BTBD8"/>
</dbReference>
<evidence type="ECO:0000259" key="2">
    <source>
        <dbReference type="PROSITE" id="PS50097"/>
    </source>
</evidence>
<feature type="compositionally biased region" description="Basic and acidic residues" evidence="1">
    <location>
        <begin position="566"/>
        <end position="575"/>
    </location>
</feature>
<dbReference type="Gene3D" id="3.30.710.10">
    <property type="entry name" value="Potassium Channel Kv1.1, Chain A"/>
    <property type="match status" value="1"/>
</dbReference>
<proteinExistence type="predicted"/>
<protein>
    <submittedName>
        <fullName evidence="4 5">Uncharacterized protein LOC113404045 isoform X2</fullName>
    </submittedName>
</protein>
<evidence type="ECO:0000313" key="3">
    <source>
        <dbReference type="Proteomes" id="UP001652626"/>
    </source>
</evidence>
<dbReference type="Proteomes" id="UP001652626">
    <property type="component" value="Chromosome Z"/>
</dbReference>
<feature type="domain" description="BTB" evidence="2">
    <location>
        <begin position="1122"/>
        <end position="1189"/>
    </location>
</feature>
<dbReference type="RefSeq" id="XP_026500570.2">
    <property type="nucleotide sequence ID" value="XM_026644785.2"/>
</dbReference>
<feature type="compositionally biased region" description="Polar residues" evidence="1">
    <location>
        <begin position="1625"/>
        <end position="1637"/>
    </location>
</feature>
<feature type="compositionally biased region" description="Basic and acidic residues" evidence="1">
    <location>
        <begin position="1803"/>
        <end position="1812"/>
    </location>
</feature>
<feature type="compositionally biased region" description="Polar residues" evidence="1">
    <location>
        <begin position="1557"/>
        <end position="1575"/>
    </location>
</feature>
<feature type="compositionally biased region" description="Polar residues" evidence="1">
    <location>
        <begin position="1481"/>
        <end position="1493"/>
    </location>
</feature>
<feature type="compositionally biased region" description="Polar residues" evidence="1">
    <location>
        <begin position="1644"/>
        <end position="1673"/>
    </location>
</feature>
<sequence>MPDPRVKPVSASESSASDEASKLELYLQRQLEEDVARIFDESIYSDLEVACGKHHKILTHSCILKARTNKFYRKLEAFLHVNIEKEAFDEIYSFISDAYTECDITTQEKEILIFLKKNVFTKRNFIELNKTKDEIDDIDVFLTPNCASPYTEKKGQQISCLSPSTEITKEYYALVHIEGNLLEQELIEQDVLSNAFQTIKKSQESNKVTQRNKPTSLSLFSSHSPKTLKHSNDCDINNKLPHDPVVLNNCKFLKKTVRNESFSERNLDPTYSPDSLITDEPSSSSDYLSAVYTCSPALGSSGCLSQLNAEDNSFKMENIFTSSDSGLENTGLLESLNSHKDVTLTDISLSDSTVHDRTVEEGSSPEADINQVQMIRIPIVRTTPLSICTTSQSIDYIEQKNSSEKKSNEKVCGKSSKEQKQRQNEEIVILESSSVSSETGSWESVFPPKVTDKEACDKFIQNERQNVSQNVAIVEKNKQDNLSDSENFAPFLVKTTPCFIDAASLVDEEHVSLSLHSQILTKKAKAKSKNIPLPSQPVPCSTIKGHDISPGDWSESNDNEDSLEQADNKEPDSIQKDLSPTIFEMTPITEDSLSANDNQEYKEIFETCKTSIIASAQQSTSAVYMGTTPHNSIMSLKGSSLKNYDSEESESDTIVMSRESLKNFRSNRYNESSLTSDCVSMENISSPKLGTQNSSPSIRKKIDNIFITTEGSLNDNEKKNSSKPSKSASASAWVVDMSLSPKVAEDSKNNSSQNGNIKKPSDRMCATLKNESKVGSNDSCNKSRSSVDSDSSEKSGHKFYIDLSTLPDPLPPETTNVDKNSEKGNIFSMYIDLGEKSTLKEMPSRLSSSLNAKKQSNEKSSTSLKHIPASKTPKNSYIEKPMPCSSKIHGQSVTFERYESLCNDPNISISDIIAIPESTCKKSNKIYEAEIEIKNDRTTRRKNDKSFKLDSRAVIREETTKCEDTDLFVRLSDLDKPMQNSDDFDREILDSRMTRSIPDNNWSEQNKAGTSRSSEVISSFHSENALSLNRLFPHLKNEFSKSMPISLSGRTQSPSRQGSSVCEVDEHNSDVSELSSVQSSMCRSVIENSTTEETSQTSSLIGNCQSRLGQDLLRMFLEEIAPDVIVEVSGKRIKAHKCILSSRCQYFAGILSGGWVESSGNVIVLPPFSFNVVHFALCHIYSGLSNIPDSISIVELATIADMLGLEGLKEAIMFTLKARYCHHFHRPCQVCTAGVLECFPLSSVYGLDDLYRKCLRWITKYFTKVWPTKAFATLPKELLDKCYQEHIINLTIDNLIDTVYGCGITVASLQNSRWAESVARMCRRLVNAAAHFAAPRLLAVLEIVSTAPDAHQSAKQALDDCLAAAIEWAPPDETCRVYAFLSHLVKEMKNQNFTNKDFMSNGGQNSSVPELSNFLLSHASCWRLQCEGALVRAAPRVVGTQAFKDLPTDLRRRLRELGCIMYGPQAIPLTNSPLQDRKSKSTYQSKPPKTINSATTRSLDMEKVRNSFVPYKPKPIVMGSKDKLMSSAEIRDIKKIAYKANMPKVRTTKAQEERAKFNQSKTLTSQDRSINNKPGSTRMFENTKPRYLEPRLAKEKEKKMPARKLVNKMVSSSESSRNSSPIQSRNVRASRITSNQVYEHKTHTMSQDSLATSSRPRTAEPSTDSLSGSQNSNKYATYTKTKHTSKGSVESVIPKSQGHSTASLLHSKIKTKIPVYYNQNSVSCNGNNKSNVSAKSWQVSNALVSAKSKNKTCERKVSGSLMNATKSSSAKIVPKVTKESQSSSTKSCKQQKHATKQACNSMQRREDFDREQNIPAMERSGTFLKDEPMFSDKSADMDKGQ</sequence>
<dbReference type="InterPro" id="IPR000210">
    <property type="entry name" value="BTB/POZ_dom"/>
</dbReference>
<gene>
    <name evidence="4 5" type="primary">LOC113404045</name>
</gene>
<feature type="region of interest" description="Disordered" evidence="1">
    <location>
        <begin position="1546"/>
        <end position="1673"/>
    </location>
</feature>
<evidence type="ECO:0000256" key="1">
    <source>
        <dbReference type="SAM" id="MobiDB-lite"/>
    </source>
</evidence>
<name>A0A8B8ITU7_VANTA</name>
<dbReference type="CDD" id="cd18490">
    <property type="entry name" value="BACK_BTBD8"/>
    <property type="match status" value="1"/>
</dbReference>
<accession>A0A8B8ITU7</accession>
<feature type="compositionally biased region" description="Low complexity" evidence="1">
    <location>
        <begin position="722"/>
        <end position="732"/>
    </location>
</feature>
<dbReference type="PROSITE" id="PS50097">
    <property type="entry name" value="BTB"/>
    <property type="match status" value="1"/>
</dbReference>
<feature type="compositionally biased region" description="Basic and acidic residues" evidence="1">
    <location>
        <begin position="785"/>
        <end position="795"/>
    </location>
</feature>
<evidence type="ECO:0000313" key="4">
    <source>
        <dbReference type="RefSeq" id="XP_026500570.2"/>
    </source>
</evidence>
<dbReference type="OrthoDB" id="409642at2759"/>
<feature type="region of interest" description="Disordered" evidence="1">
    <location>
        <begin position="1044"/>
        <end position="1066"/>
    </location>
</feature>
<feature type="compositionally biased region" description="Basic and acidic residues" evidence="1">
    <location>
        <begin position="1581"/>
        <end position="1600"/>
    </location>
</feature>
<dbReference type="OMA" id="KYCHHFH"/>
<dbReference type="SUPFAM" id="SSF54695">
    <property type="entry name" value="POZ domain"/>
    <property type="match status" value="1"/>
</dbReference>
<feature type="region of interest" description="Disordered" evidence="1">
    <location>
        <begin position="203"/>
        <end position="224"/>
    </location>
</feature>
<feature type="region of interest" description="Disordered" evidence="1">
    <location>
        <begin position="712"/>
        <end position="795"/>
    </location>
</feature>
<dbReference type="SMART" id="SM00225">
    <property type="entry name" value="BTB"/>
    <property type="match status" value="1"/>
</dbReference>
<feature type="region of interest" description="Disordered" evidence="1">
    <location>
        <begin position="842"/>
        <end position="883"/>
    </location>
</feature>
<dbReference type="PANTHER" id="PTHR22427:SF7">
    <property type="entry name" value="GH15728P"/>
    <property type="match status" value="1"/>
</dbReference>
<feature type="compositionally biased region" description="Low complexity" evidence="1">
    <location>
        <begin position="1779"/>
        <end position="1788"/>
    </location>
</feature>
<reference evidence="4 5" key="1">
    <citation type="submission" date="2025-05" db="UniProtKB">
        <authorList>
            <consortium name="RefSeq"/>
        </authorList>
    </citation>
    <scope>IDENTIFICATION</scope>
    <source>
        <tissue evidence="4 5">Whole body</tissue>
    </source>
</reference>
<feature type="compositionally biased region" description="Polar residues" evidence="1">
    <location>
        <begin position="1760"/>
        <end position="1770"/>
    </location>
</feature>
<keyword evidence="3" id="KW-1185">Reference proteome</keyword>
<feature type="region of interest" description="Disordered" evidence="1">
    <location>
        <begin position="526"/>
        <end position="580"/>
    </location>
</feature>
<dbReference type="InterPro" id="IPR011333">
    <property type="entry name" value="SKP1/BTB/POZ_sf"/>
</dbReference>
<evidence type="ECO:0000313" key="5">
    <source>
        <dbReference type="RefSeq" id="XP_026500571.2"/>
    </source>
</evidence>
<feature type="region of interest" description="Disordered" evidence="1">
    <location>
        <begin position="802"/>
        <end position="821"/>
    </location>
</feature>
<dbReference type="PANTHER" id="PTHR22427">
    <property type="entry name" value="GH15728P"/>
    <property type="match status" value="1"/>
</dbReference>
<feature type="compositionally biased region" description="Acidic residues" evidence="1">
    <location>
        <begin position="555"/>
        <end position="564"/>
    </location>
</feature>
<feature type="compositionally biased region" description="Polar residues" evidence="1">
    <location>
        <begin position="1044"/>
        <end position="1060"/>
    </location>
</feature>
<feature type="region of interest" description="Disordered" evidence="1">
    <location>
        <begin position="399"/>
        <end position="424"/>
    </location>
</feature>